<feature type="compositionally biased region" description="Basic and acidic residues" evidence="2">
    <location>
        <begin position="512"/>
        <end position="524"/>
    </location>
</feature>
<sequence length="557" mass="62421">LLFFQDSGSICFIYAKAIVNLKKMFHGGGKKRKGKPFSGKQGYKNNSTKSTADDFDSPASTSQEHASTSNPPSSASRRKLNRCESLQESTSEGAFENEENSDQGYRLINIKKLASSISEAHVCNEGSLIIQEHRDGKRGLQSDLTATCSSCEEESSLETSFFVGGRGKSADVNRRAVYYSIETGGGYESLESFCNIMNMPCMSKTSYYQHLETILNAFEAEAKEEMKQAAERLRERIIKESGCGDKTSVIDAAVSFDGTWAKRGFTSLTGIVFVISVDTGEVLDYHVVSKSCQKLMKRMGKRLMNLKATTKGKLEDGKTIGGRGRLTDEKIRQIQRYYGLAIRQNTLSGANPTEKDVSVAVYTMKKNIIAILHHCVKSEDREKQHRFCPVGSHSWCKWQQDQALGTSMYKGDDCLPHVFLELLKPIFITLSDTKLLERCVRGTTQNNNESINAVVWARCPKHKHHGAKVVRCAAASAVCHFHSGARSRKRVMKRLAIPAGEFTKKSLLSKDRKRIRQADKQTTEKHKKRRQAEQLQKTRCEEALRVILLTKTSLHRM</sequence>
<feature type="compositionally biased region" description="Polar residues" evidence="2">
    <location>
        <begin position="58"/>
        <end position="75"/>
    </location>
</feature>
<feature type="region of interest" description="Disordered" evidence="2">
    <location>
        <begin position="27"/>
        <end position="100"/>
    </location>
</feature>
<gene>
    <name evidence="4" type="ORF">PACLA_8A075005</name>
</gene>
<proteinExistence type="predicted"/>
<dbReference type="AlphaFoldDB" id="A0A7D9LR72"/>
<feature type="domain" description="Mutator-like transposase" evidence="3">
    <location>
        <begin position="296"/>
        <end position="396"/>
    </location>
</feature>
<evidence type="ECO:0000313" key="4">
    <source>
        <dbReference type="EMBL" id="CAB4037682.1"/>
    </source>
</evidence>
<protein>
    <recommendedName>
        <fullName evidence="3">Mutator-like transposase domain-containing protein</fullName>
    </recommendedName>
</protein>
<feature type="coiled-coil region" evidence="1">
    <location>
        <begin position="208"/>
        <end position="240"/>
    </location>
</feature>
<dbReference type="InterPro" id="IPR049012">
    <property type="entry name" value="Mutator_transp_dom"/>
</dbReference>
<evidence type="ECO:0000256" key="1">
    <source>
        <dbReference type="SAM" id="Coils"/>
    </source>
</evidence>
<evidence type="ECO:0000259" key="3">
    <source>
        <dbReference type="Pfam" id="PF20700"/>
    </source>
</evidence>
<reference evidence="4" key="1">
    <citation type="submission" date="2020-04" db="EMBL/GenBank/DDBJ databases">
        <authorList>
            <person name="Alioto T."/>
            <person name="Alioto T."/>
            <person name="Gomez Garrido J."/>
        </authorList>
    </citation>
    <scope>NUCLEOTIDE SEQUENCE</scope>
    <source>
        <strain evidence="4">A484AB</strain>
    </source>
</reference>
<keyword evidence="1" id="KW-0175">Coiled coil</keyword>
<evidence type="ECO:0000313" key="5">
    <source>
        <dbReference type="Proteomes" id="UP001152795"/>
    </source>
</evidence>
<dbReference type="Proteomes" id="UP001152795">
    <property type="component" value="Unassembled WGS sequence"/>
</dbReference>
<organism evidence="4 5">
    <name type="scientific">Paramuricea clavata</name>
    <name type="common">Red gorgonian</name>
    <name type="synonym">Violescent sea-whip</name>
    <dbReference type="NCBI Taxonomy" id="317549"/>
    <lineage>
        <taxon>Eukaryota</taxon>
        <taxon>Metazoa</taxon>
        <taxon>Cnidaria</taxon>
        <taxon>Anthozoa</taxon>
        <taxon>Octocorallia</taxon>
        <taxon>Malacalcyonacea</taxon>
        <taxon>Plexauridae</taxon>
        <taxon>Paramuricea</taxon>
    </lineage>
</organism>
<name>A0A7D9LR72_PARCT</name>
<evidence type="ECO:0000256" key="2">
    <source>
        <dbReference type="SAM" id="MobiDB-lite"/>
    </source>
</evidence>
<dbReference type="EMBL" id="CACRXK020023358">
    <property type="protein sequence ID" value="CAB4037682.1"/>
    <property type="molecule type" value="Genomic_DNA"/>
</dbReference>
<dbReference type="Pfam" id="PF20700">
    <property type="entry name" value="Mutator"/>
    <property type="match status" value="2"/>
</dbReference>
<feature type="domain" description="Mutator-like transposase" evidence="3">
    <location>
        <begin position="104"/>
        <end position="293"/>
    </location>
</feature>
<dbReference type="OrthoDB" id="5985305at2759"/>
<feature type="non-terminal residue" evidence="4">
    <location>
        <position position="557"/>
    </location>
</feature>
<accession>A0A7D9LR72</accession>
<feature type="region of interest" description="Disordered" evidence="2">
    <location>
        <begin position="512"/>
        <end position="536"/>
    </location>
</feature>
<comment type="caution">
    <text evidence="4">The sequence shown here is derived from an EMBL/GenBank/DDBJ whole genome shotgun (WGS) entry which is preliminary data.</text>
</comment>
<feature type="non-terminal residue" evidence="4">
    <location>
        <position position="1"/>
    </location>
</feature>
<keyword evidence="5" id="KW-1185">Reference proteome</keyword>